<dbReference type="Pfam" id="PF07727">
    <property type="entry name" value="RVT_2"/>
    <property type="match status" value="2"/>
</dbReference>
<dbReference type="EMBL" id="QGNW01001221">
    <property type="protein sequence ID" value="RVW49672.1"/>
    <property type="molecule type" value="Genomic_DNA"/>
</dbReference>
<feature type="domain" description="Reverse transcriptase Ty1/copia-type" evidence="1">
    <location>
        <begin position="1"/>
        <end position="41"/>
    </location>
</feature>
<dbReference type="InterPro" id="IPR043502">
    <property type="entry name" value="DNA/RNA_pol_sf"/>
</dbReference>
<dbReference type="InterPro" id="IPR013103">
    <property type="entry name" value="RVT_2"/>
</dbReference>
<protein>
    <submittedName>
        <fullName evidence="2">Retrovirus-related Pol polyprotein from transposon RE1</fullName>
    </submittedName>
</protein>
<gene>
    <name evidence="2" type="primary">RE1_526</name>
    <name evidence="2" type="ORF">CK203_076697</name>
</gene>
<evidence type="ECO:0000259" key="1">
    <source>
        <dbReference type="Pfam" id="PF07727"/>
    </source>
</evidence>
<dbReference type="PANTHER" id="PTHR11439:SF467">
    <property type="entry name" value="INTEGRASE CATALYTIC DOMAIN-CONTAINING PROTEIN"/>
    <property type="match status" value="1"/>
</dbReference>
<proteinExistence type="predicted"/>
<organism evidence="2 3">
    <name type="scientific">Vitis vinifera</name>
    <name type="common">Grape</name>
    <dbReference type="NCBI Taxonomy" id="29760"/>
    <lineage>
        <taxon>Eukaryota</taxon>
        <taxon>Viridiplantae</taxon>
        <taxon>Streptophyta</taxon>
        <taxon>Embryophyta</taxon>
        <taxon>Tracheophyta</taxon>
        <taxon>Spermatophyta</taxon>
        <taxon>Magnoliopsida</taxon>
        <taxon>eudicotyledons</taxon>
        <taxon>Gunneridae</taxon>
        <taxon>Pentapetalae</taxon>
        <taxon>rosids</taxon>
        <taxon>Vitales</taxon>
        <taxon>Vitaceae</taxon>
        <taxon>Viteae</taxon>
        <taxon>Vitis</taxon>
    </lineage>
</organism>
<dbReference type="AlphaFoldDB" id="A0A438EPR0"/>
<dbReference type="CDD" id="cd09272">
    <property type="entry name" value="RNase_HI_RT_Ty1"/>
    <property type="match status" value="1"/>
</dbReference>
<dbReference type="Proteomes" id="UP000288805">
    <property type="component" value="Unassembled WGS sequence"/>
</dbReference>
<dbReference type="SUPFAM" id="SSF56672">
    <property type="entry name" value="DNA/RNA polymerases"/>
    <property type="match status" value="1"/>
</dbReference>
<dbReference type="PANTHER" id="PTHR11439">
    <property type="entry name" value="GAG-POL-RELATED RETROTRANSPOSON"/>
    <property type="match status" value="1"/>
</dbReference>
<feature type="domain" description="Reverse transcriptase Ty1/copia-type" evidence="1">
    <location>
        <begin position="45"/>
        <end position="112"/>
    </location>
</feature>
<evidence type="ECO:0000313" key="3">
    <source>
        <dbReference type="Proteomes" id="UP000288805"/>
    </source>
</evidence>
<sequence length="363" mass="40899">MSQLPGFTNTRFPTHICKLKKAIYGLNQAPRAWYTKLSHALLGWGSDPHHVSSFASRLNATFALRDLSRLHYFLDLEIMQAKNSVHLNQHKYVHELLQRTSMLESKSVSTPVGDLQYLTLTRLDISSTVNKACQFMSSPSNTHWLAVKRILRYLKGTAFYGLSMQLSSALDIQTYTNADWASCPNDRRNTSGYCIFIGPNLVSWSSTKQKIVSMSNVESEYHGLAAAASEIAWIQSLLTELCLSLTTPPLLWHDNQSATHLDVNPVFTHEQSILNSIFILLVIKFFRTNSIFTIFPLSTKLLISSPNISQALNFLAFGNSLLFPNPRACGGMIDHNCTSNKRRLQQQNPDHSRTVQIVRNLVV</sequence>
<comment type="caution">
    <text evidence="2">The sequence shown here is derived from an EMBL/GenBank/DDBJ whole genome shotgun (WGS) entry which is preliminary data.</text>
</comment>
<evidence type="ECO:0000313" key="2">
    <source>
        <dbReference type="EMBL" id="RVW49672.1"/>
    </source>
</evidence>
<accession>A0A438EPR0</accession>
<name>A0A438EPR0_VITVI</name>
<reference evidence="2 3" key="1">
    <citation type="journal article" date="2018" name="PLoS Genet.">
        <title>Population sequencing reveals clonal diversity and ancestral inbreeding in the grapevine cultivar Chardonnay.</title>
        <authorList>
            <person name="Roach M.J."/>
            <person name="Johnson D.L."/>
            <person name="Bohlmann J."/>
            <person name="van Vuuren H.J."/>
            <person name="Jones S.J."/>
            <person name="Pretorius I.S."/>
            <person name="Schmidt S.A."/>
            <person name="Borneman A.R."/>
        </authorList>
    </citation>
    <scope>NUCLEOTIDE SEQUENCE [LARGE SCALE GENOMIC DNA]</scope>
    <source>
        <strain evidence="3">cv. Chardonnay</strain>
        <tissue evidence="2">Leaf</tissue>
    </source>
</reference>